<sequence>MALHLRIFGNLDAHYSLQLLGRATLEAQQIELREPLASLLFDFTPDFIPPVEYAKPVVIESEIDCRLSTLARQCSLDLWTGSSATTALVREWLKVCADTHERCCQSVTETVALPSRLIDVGEDMKTCEHVRLRLLEDIGKIMDLSSLEYLTLSHRWPQDPIKCLTLENMKDMQKLIAIEDLPPSFQQAVLLTRRLGYRYLWIDSLCIIQNSAADWQHESAEMGDIYQRGVLNIAPLSESYEKVEGFEYRRPFRYLDCTIDGTWRISFRDIQRKQGAVYGELLSRGWVVQEQVLSPRTIFYHSDGVVWKCRHILASEQLPKNIRFDKELEDSYPNLKLAITKLKLYELPDLSHPSEQFWIFYKAWTQLIGYYTNCQLTVESDKLVAIYGIVRKVEESCELRSIAGLWRQLLPIEMLWYTPSGWYETDDKPYRSPSWSWASRYSNCHNDCANMITPSRPSLTFDWKVQIVSTDVQALSNGQVQSAHVVIRAPLRVVSLGELENYSTKFLDRGFVDSGSIWFSPSEDEDRHWNPDIPLSDGVSLFAVLFARRTASSYVKEVRADGWFKDGMCNLGIVVKRVEEEQDTFVRVGYFEEHFYPLDTWPLFPVYERVTKRTIKII</sequence>
<dbReference type="RefSeq" id="XP_033523715.1">
    <property type="nucleotide sequence ID" value="XM_033670436.1"/>
</dbReference>
<accession>A0A6A6ACL8</accession>
<protein>
    <submittedName>
        <fullName evidence="2">HET-domain-containing protein</fullName>
    </submittedName>
</protein>
<dbReference type="EMBL" id="ML977506">
    <property type="protein sequence ID" value="KAF2129326.1"/>
    <property type="molecule type" value="Genomic_DNA"/>
</dbReference>
<feature type="domain" description="Heterokaryon incompatibility" evidence="1">
    <location>
        <begin position="149"/>
        <end position="290"/>
    </location>
</feature>
<dbReference type="PANTHER" id="PTHR33112:SF16">
    <property type="entry name" value="HETEROKARYON INCOMPATIBILITY DOMAIN-CONTAINING PROTEIN"/>
    <property type="match status" value="1"/>
</dbReference>
<dbReference type="OrthoDB" id="2958217at2759"/>
<evidence type="ECO:0000313" key="2">
    <source>
        <dbReference type="EMBL" id="KAF2129326.1"/>
    </source>
</evidence>
<organism evidence="2 3">
    <name type="scientific">Dothidotthia symphoricarpi CBS 119687</name>
    <dbReference type="NCBI Taxonomy" id="1392245"/>
    <lineage>
        <taxon>Eukaryota</taxon>
        <taxon>Fungi</taxon>
        <taxon>Dikarya</taxon>
        <taxon>Ascomycota</taxon>
        <taxon>Pezizomycotina</taxon>
        <taxon>Dothideomycetes</taxon>
        <taxon>Pleosporomycetidae</taxon>
        <taxon>Pleosporales</taxon>
        <taxon>Dothidotthiaceae</taxon>
        <taxon>Dothidotthia</taxon>
    </lineage>
</organism>
<gene>
    <name evidence="2" type="ORF">P153DRAFT_385539</name>
</gene>
<name>A0A6A6ACL8_9PLEO</name>
<dbReference type="Pfam" id="PF06985">
    <property type="entry name" value="HET"/>
    <property type="match status" value="1"/>
</dbReference>
<dbReference type="Proteomes" id="UP000799771">
    <property type="component" value="Unassembled WGS sequence"/>
</dbReference>
<dbReference type="PANTHER" id="PTHR33112">
    <property type="entry name" value="DOMAIN PROTEIN, PUTATIVE-RELATED"/>
    <property type="match status" value="1"/>
</dbReference>
<evidence type="ECO:0000313" key="3">
    <source>
        <dbReference type="Proteomes" id="UP000799771"/>
    </source>
</evidence>
<evidence type="ECO:0000259" key="1">
    <source>
        <dbReference type="Pfam" id="PF06985"/>
    </source>
</evidence>
<dbReference type="AlphaFoldDB" id="A0A6A6ACL8"/>
<dbReference type="GeneID" id="54410868"/>
<reference evidence="2" key="1">
    <citation type="journal article" date="2020" name="Stud. Mycol.">
        <title>101 Dothideomycetes genomes: a test case for predicting lifestyles and emergence of pathogens.</title>
        <authorList>
            <person name="Haridas S."/>
            <person name="Albert R."/>
            <person name="Binder M."/>
            <person name="Bloem J."/>
            <person name="Labutti K."/>
            <person name="Salamov A."/>
            <person name="Andreopoulos B."/>
            <person name="Baker S."/>
            <person name="Barry K."/>
            <person name="Bills G."/>
            <person name="Bluhm B."/>
            <person name="Cannon C."/>
            <person name="Castanera R."/>
            <person name="Culley D."/>
            <person name="Daum C."/>
            <person name="Ezra D."/>
            <person name="Gonzalez J."/>
            <person name="Henrissat B."/>
            <person name="Kuo A."/>
            <person name="Liang C."/>
            <person name="Lipzen A."/>
            <person name="Lutzoni F."/>
            <person name="Magnuson J."/>
            <person name="Mondo S."/>
            <person name="Nolan M."/>
            <person name="Ohm R."/>
            <person name="Pangilinan J."/>
            <person name="Park H.-J."/>
            <person name="Ramirez L."/>
            <person name="Alfaro M."/>
            <person name="Sun H."/>
            <person name="Tritt A."/>
            <person name="Yoshinaga Y."/>
            <person name="Zwiers L.-H."/>
            <person name="Turgeon B."/>
            <person name="Goodwin S."/>
            <person name="Spatafora J."/>
            <person name="Crous P."/>
            <person name="Grigoriev I."/>
        </authorList>
    </citation>
    <scope>NUCLEOTIDE SEQUENCE</scope>
    <source>
        <strain evidence="2">CBS 119687</strain>
    </source>
</reference>
<keyword evidence="3" id="KW-1185">Reference proteome</keyword>
<dbReference type="InterPro" id="IPR010730">
    <property type="entry name" value="HET"/>
</dbReference>
<proteinExistence type="predicted"/>